<evidence type="ECO:0000256" key="3">
    <source>
        <dbReference type="ARBA" id="ARBA00022679"/>
    </source>
</evidence>
<feature type="transmembrane region" description="Helical" evidence="8">
    <location>
        <begin position="47"/>
        <end position="68"/>
    </location>
</feature>
<reference evidence="9 10" key="1">
    <citation type="journal article" date="2015" name="Nature">
        <title>rRNA introns, odd ribosomes, and small enigmatic genomes across a large radiation of phyla.</title>
        <authorList>
            <person name="Brown C.T."/>
            <person name="Hug L.A."/>
            <person name="Thomas B.C."/>
            <person name="Sharon I."/>
            <person name="Castelle C.J."/>
            <person name="Singh A."/>
            <person name="Wilkins M.J."/>
            <person name="Williams K.H."/>
            <person name="Banfield J.F."/>
        </authorList>
    </citation>
    <scope>NUCLEOTIDE SEQUENCE [LARGE SCALE GENOMIC DNA]</scope>
</reference>
<evidence type="ECO:0000256" key="4">
    <source>
        <dbReference type="ARBA" id="ARBA00022692"/>
    </source>
</evidence>
<dbReference type="PATRIC" id="fig|1618422.5.peg.566"/>
<feature type="transmembrane region" description="Helical" evidence="8">
    <location>
        <begin position="159"/>
        <end position="178"/>
    </location>
</feature>
<gene>
    <name evidence="9" type="ORF">US86_C0002G0125</name>
</gene>
<comment type="caution">
    <text evidence="9">The sequence shown here is derived from an EMBL/GenBank/DDBJ whole genome shotgun (WGS) entry which is preliminary data.</text>
</comment>
<dbReference type="CDD" id="cd06853">
    <property type="entry name" value="GT_WecA_like"/>
    <property type="match status" value="1"/>
</dbReference>
<dbReference type="GO" id="GO:0044038">
    <property type="term" value="P:cell wall macromolecule biosynthetic process"/>
    <property type="evidence" value="ECO:0007669"/>
    <property type="project" value="TreeGrafter"/>
</dbReference>
<accession>A0A0G0JH51</accession>
<evidence type="ECO:0000256" key="7">
    <source>
        <dbReference type="PIRSR" id="PIRSR600715-1"/>
    </source>
</evidence>
<keyword evidence="6 8" id="KW-0472">Membrane</keyword>
<dbReference type="GO" id="GO:0009103">
    <property type="term" value="P:lipopolysaccharide biosynthetic process"/>
    <property type="evidence" value="ECO:0007669"/>
    <property type="project" value="TreeGrafter"/>
</dbReference>
<dbReference type="GO" id="GO:0016780">
    <property type="term" value="F:phosphotransferase activity, for other substituted phosphate groups"/>
    <property type="evidence" value="ECO:0007669"/>
    <property type="project" value="InterPro"/>
</dbReference>
<keyword evidence="7" id="KW-0479">Metal-binding</keyword>
<dbReference type="EMBL" id="LBUP01000002">
    <property type="protein sequence ID" value="KKQ67008.1"/>
    <property type="molecule type" value="Genomic_DNA"/>
</dbReference>
<protein>
    <submittedName>
        <fullName evidence="9">UDP-N-acetylmuramyl pentapeptide phosphotransferase/UDP-N-acetylglucosamine-1-phosphate transferase</fullName>
    </submittedName>
</protein>
<keyword evidence="3 9" id="KW-0808">Transferase</keyword>
<dbReference type="PANTHER" id="PTHR22926">
    <property type="entry name" value="PHOSPHO-N-ACETYLMURAMOYL-PENTAPEPTIDE-TRANSFERASE"/>
    <property type="match status" value="1"/>
</dbReference>
<keyword evidence="5 8" id="KW-1133">Transmembrane helix</keyword>
<dbReference type="Pfam" id="PF00953">
    <property type="entry name" value="Glycos_transf_4"/>
    <property type="match status" value="1"/>
</dbReference>
<comment type="cofactor">
    <cofactor evidence="7">
        <name>Mg(2+)</name>
        <dbReference type="ChEBI" id="CHEBI:18420"/>
    </cofactor>
</comment>
<dbReference type="PANTHER" id="PTHR22926:SF3">
    <property type="entry name" value="UNDECAPRENYL-PHOSPHATE ALPHA-N-ACETYLGLUCOSAMINYL 1-PHOSPHATE TRANSFERASE"/>
    <property type="match status" value="1"/>
</dbReference>
<name>A0A0G0JH51_9BACT</name>
<keyword evidence="4 8" id="KW-0812">Transmembrane</keyword>
<dbReference type="Proteomes" id="UP000034235">
    <property type="component" value="Unassembled WGS sequence"/>
</dbReference>
<dbReference type="AlphaFoldDB" id="A0A0G0JH51"/>
<evidence type="ECO:0000256" key="6">
    <source>
        <dbReference type="ARBA" id="ARBA00023136"/>
    </source>
</evidence>
<keyword evidence="2" id="KW-1003">Cell membrane</keyword>
<evidence type="ECO:0000256" key="8">
    <source>
        <dbReference type="SAM" id="Phobius"/>
    </source>
</evidence>
<feature type="transmembrane region" description="Helical" evidence="8">
    <location>
        <begin position="190"/>
        <end position="208"/>
    </location>
</feature>
<dbReference type="GO" id="GO:0046872">
    <property type="term" value="F:metal ion binding"/>
    <property type="evidence" value="ECO:0007669"/>
    <property type="project" value="UniProtKB-KW"/>
</dbReference>
<feature type="transmembrane region" description="Helical" evidence="8">
    <location>
        <begin position="74"/>
        <end position="91"/>
    </location>
</feature>
<dbReference type="GO" id="GO:0005886">
    <property type="term" value="C:plasma membrane"/>
    <property type="evidence" value="ECO:0007669"/>
    <property type="project" value="UniProtKB-SubCell"/>
</dbReference>
<organism evidence="9 10">
    <name type="scientific">Candidatus Daviesbacteria bacterium GW2011_GWA2_38_24</name>
    <dbReference type="NCBI Taxonomy" id="1618422"/>
    <lineage>
        <taxon>Bacteria</taxon>
        <taxon>Candidatus Daviesiibacteriota</taxon>
    </lineage>
</organism>
<keyword evidence="7" id="KW-0460">Magnesium</keyword>
<evidence type="ECO:0000256" key="2">
    <source>
        <dbReference type="ARBA" id="ARBA00022475"/>
    </source>
</evidence>
<evidence type="ECO:0000313" key="9">
    <source>
        <dbReference type="EMBL" id="KKQ67008.1"/>
    </source>
</evidence>
<comment type="subcellular location">
    <subcellularLocation>
        <location evidence="1">Cell membrane</location>
        <topology evidence="1">Multi-pass membrane protein</topology>
    </subcellularLocation>
</comment>
<evidence type="ECO:0000256" key="5">
    <source>
        <dbReference type="ARBA" id="ARBA00022989"/>
    </source>
</evidence>
<feature type="transmembrane region" description="Helical" evidence="8">
    <location>
        <begin position="103"/>
        <end position="123"/>
    </location>
</feature>
<feature type="transmembrane region" description="Helical" evidence="8">
    <location>
        <begin position="250"/>
        <end position="278"/>
    </location>
</feature>
<dbReference type="InterPro" id="IPR000715">
    <property type="entry name" value="Glycosyl_transferase_4"/>
</dbReference>
<feature type="transmembrane region" description="Helical" evidence="8">
    <location>
        <begin position="341"/>
        <end position="363"/>
    </location>
</feature>
<sequence>MIFFLAFFLSFIITAVFVPFTIRLALKYGLVDDPKIRPHPAHFHKVTIPRAGGLAIFLGTISSVLILIPVNSQILGIVVGSTILLLMGLIDDKVRTFNPYLRLMLLFLAGTAAVFSGIGISFINNPLAHFLSLPEPFNSTILHLDKIVIPIEFFGSRNIILFADILALLWIVTLTQVINWSKGVDGQMPGITLITGIILGLLSFKFYLEGDFNQLNVAKLSFIVAGSSLGFLLFNWYPAKILPGFSGSTILAFLLAVLSILSGAKIATASLALAIPLIDFIYTVWRRILSGKSPVWGDRGHLHHKLLDLGWTPPQISLFYIAGSAILGSVALFVETQSKFFAILAVAIFFVIFILWINSFSVLSKQSGPDNG</sequence>
<feature type="transmembrane region" description="Helical" evidence="8">
    <location>
        <begin position="316"/>
        <end position="334"/>
    </location>
</feature>
<proteinExistence type="predicted"/>
<evidence type="ECO:0000256" key="1">
    <source>
        <dbReference type="ARBA" id="ARBA00004651"/>
    </source>
</evidence>
<dbReference type="GO" id="GO:0071555">
    <property type="term" value="P:cell wall organization"/>
    <property type="evidence" value="ECO:0007669"/>
    <property type="project" value="TreeGrafter"/>
</dbReference>
<feature type="transmembrane region" description="Helical" evidence="8">
    <location>
        <begin position="6"/>
        <end position="26"/>
    </location>
</feature>
<evidence type="ECO:0000313" key="10">
    <source>
        <dbReference type="Proteomes" id="UP000034235"/>
    </source>
</evidence>
<feature type="transmembrane region" description="Helical" evidence="8">
    <location>
        <begin position="220"/>
        <end position="238"/>
    </location>
</feature>
<feature type="binding site" evidence="7">
    <location>
        <position position="179"/>
    </location>
    <ligand>
        <name>Mg(2+)</name>
        <dbReference type="ChEBI" id="CHEBI:18420"/>
    </ligand>
</feature>